<reference evidence="1 2" key="1">
    <citation type="submission" date="2022-12" db="EMBL/GenBank/DDBJ databases">
        <title>Chitinophagaceae gen. sp. nov., a new member of the family Chitinophagaceae, isolated from soil in a chemical factory.</title>
        <authorList>
            <person name="Ke Z."/>
        </authorList>
    </citation>
    <scope>NUCLEOTIDE SEQUENCE [LARGE SCALE GENOMIC DNA]</scope>
    <source>
        <strain evidence="1 2">LY-5</strain>
    </source>
</reference>
<organism evidence="1 2">
    <name type="scientific">Polluticaenibacter yanchengensis</name>
    <dbReference type="NCBI Taxonomy" id="3014562"/>
    <lineage>
        <taxon>Bacteria</taxon>
        <taxon>Pseudomonadati</taxon>
        <taxon>Bacteroidota</taxon>
        <taxon>Chitinophagia</taxon>
        <taxon>Chitinophagales</taxon>
        <taxon>Chitinophagaceae</taxon>
        <taxon>Polluticaenibacter</taxon>
    </lineage>
</organism>
<dbReference type="RefSeq" id="WP_407031043.1">
    <property type="nucleotide sequence ID" value="NZ_JAQGEF010000007.1"/>
</dbReference>
<proteinExistence type="predicted"/>
<evidence type="ECO:0000313" key="1">
    <source>
        <dbReference type="EMBL" id="MDA3614718.1"/>
    </source>
</evidence>
<dbReference type="Proteomes" id="UP001210231">
    <property type="component" value="Unassembled WGS sequence"/>
</dbReference>
<gene>
    <name evidence="1" type="ORF">O3P16_07855</name>
</gene>
<evidence type="ECO:0008006" key="3">
    <source>
        <dbReference type="Google" id="ProtNLM"/>
    </source>
</evidence>
<sequence length="214" mass="23618">MATKYSLAEQVLLRLKNGRPDMATGVDIRDIIEASEQVISEVLQMSHFQNMQNGETIPAGTSLATYENIPVETKSNRSVAKIPVVPMYLPRNMGVFAVYLDGKYDCPAIPLQTGQWNLIKCQGLINGLAGNTGYELYGREILFTHDIKKGGVDKVTLLLAVTDLSKISDFEPLPLPKNYEAGVADRLFEIFVNTGIADNNIDVTNENKNRNGLQ</sequence>
<accession>A0ABT4UIQ5</accession>
<evidence type="ECO:0000313" key="2">
    <source>
        <dbReference type="Proteomes" id="UP001210231"/>
    </source>
</evidence>
<comment type="caution">
    <text evidence="1">The sequence shown here is derived from an EMBL/GenBank/DDBJ whole genome shotgun (WGS) entry which is preliminary data.</text>
</comment>
<keyword evidence="2" id="KW-1185">Reference proteome</keyword>
<dbReference type="EMBL" id="JAQGEF010000007">
    <property type="protein sequence ID" value="MDA3614718.1"/>
    <property type="molecule type" value="Genomic_DNA"/>
</dbReference>
<name>A0ABT4UIQ5_9BACT</name>
<protein>
    <recommendedName>
        <fullName evidence="3">Phage protein Gp138 N-terminal domain-containing protein</fullName>
    </recommendedName>
</protein>